<reference evidence="1 2" key="1">
    <citation type="submission" date="2018-07" db="EMBL/GenBank/DDBJ databases">
        <title>Chitinophaga K2CV101002-2 sp. nov., isolated from a monsoon evergreen broad-leaved forest soil.</title>
        <authorList>
            <person name="Lv Y."/>
        </authorList>
    </citation>
    <scope>NUCLEOTIDE SEQUENCE [LARGE SCALE GENOMIC DNA]</scope>
    <source>
        <strain evidence="1 2">GDMCC 1.1288</strain>
    </source>
</reference>
<accession>A0A3E1YEE1</accession>
<organism evidence="1 2">
    <name type="scientific">Chitinophaga silvatica</name>
    <dbReference type="NCBI Taxonomy" id="2282649"/>
    <lineage>
        <taxon>Bacteria</taxon>
        <taxon>Pseudomonadati</taxon>
        <taxon>Bacteroidota</taxon>
        <taxon>Chitinophagia</taxon>
        <taxon>Chitinophagales</taxon>
        <taxon>Chitinophagaceae</taxon>
        <taxon>Chitinophaga</taxon>
    </lineage>
</organism>
<evidence type="ECO:0000313" key="2">
    <source>
        <dbReference type="Proteomes" id="UP000260644"/>
    </source>
</evidence>
<dbReference type="RefSeq" id="WP_116974783.1">
    <property type="nucleotide sequence ID" value="NZ_QPMM01000002.1"/>
</dbReference>
<dbReference type="Proteomes" id="UP000260644">
    <property type="component" value="Unassembled WGS sequence"/>
</dbReference>
<sequence>MNKKANQKGVTALLIAASCILVLLISGMPSVKKATKQNCTSITGIVAEIKSGSPGLIIHLQDNPHIFYISSKTNIHLTSTELEKAIKGKYIQLYTIQHWSPLDPFSSMQEIHRLQLGDNDIIFSEF</sequence>
<comment type="caution">
    <text evidence="1">The sequence shown here is derived from an EMBL/GenBank/DDBJ whole genome shotgun (WGS) entry which is preliminary data.</text>
</comment>
<dbReference type="AlphaFoldDB" id="A0A3E1YEE1"/>
<proteinExistence type="predicted"/>
<evidence type="ECO:0000313" key="1">
    <source>
        <dbReference type="EMBL" id="RFS24833.1"/>
    </source>
</evidence>
<dbReference type="EMBL" id="QPMM01000002">
    <property type="protein sequence ID" value="RFS24833.1"/>
    <property type="molecule type" value="Genomic_DNA"/>
</dbReference>
<dbReference type="OrthoDB" id="674061at2"/>
<name>A0A3E1YEE1_9BACT</name>
<keyword evidence="2" id="KW-1185">Reference proteome</keyword>
<protein>
    <submittedName>
        <fullName evidence="1">Uncharacterized protein</fullName>
    </submittedName>
</protein>
<dbReference type="PROSITE" id="PS51257">
    <property type="entry name" value="PROKAR_LIPOPROTEIN"/>
    <property type="match status" value="1"/>
</dbReference>
<gene>
    <name evidence="1" type="ORF">DVR12_06470</name>
</gene>